<evidence type="ECO:0000256" key="6">
    <source>
        <dbReference type="RuleBase" id="RU003915"/>
    </source>
</evidence>
<name>A0A1Q2D2Q2_9ACTN</name>
<evidence type="ECO:0000256" key="5">
    <source>
        <dbReference type="PROSITE-ProRule" id="PRU00277"/>
    </source>
</evidence>
<reference evidence="8 9" key="1">
    <citation type="journal article" date="2008" name="Int. J. Syst. Evol. Microbiol.">
        <title>Tessaracoccus flavescens sp. nov., isolated from marine sediment.</title>
        <authorList>
            <person name="Lee D.W."/>
            <person name="Lee S.D."/>
        </authorList>
    </citation>
    <scope>NUCLEOTIDE SEQUENCE [LARGE SCALE GENOMIC DNA]</scope>
    <source>
        <strain evidence="8 9">SST-39T</strain>
    </source>
</reference>
<comment type="similarity">
    <text evidence="2 6">Belongs to the FKBP-type PPIase family.</text>
</comment>
<dbReference type="GO" id="GO:0003755">
    <property type="term" value="F:peptidyl-prolyl cis-trans isomerase activity"/>
    <property type="evidence" value="ECO:0007669"/>
    <property type="project" value="UniProtKB-UniRule"/>
</dbReference>
<evidence type="ECO:0000256" key="2">
    <source>
        <dbReference type="ARBA" id="ARBA00006577"/>
    </source>
</evidence>
<gene>
    <name evidence="8" type="ORF">BW733_15010</name>
</gene>
<accession>A0A1Q2D2Q2</accession>
<keyword evidence="4 5" id="KW-0413">Isomerase</keyword>
<sequence length="292" mass="29911">MSPAATPTPTASVSPAADLSAVKVSDEDTPVVTVETPWAIAKTQSKVLKPGTSAQKVGETATVSINYVGVNGRTGEIFDSSYERGAPASFPLDGLRPGFKLGLQGQQVGSRVVIGVTPEDGYPQGTQDGRIAPGDSLIFVVDILSASFDEATGEPVAPAAGLPAVTLKDGKPEIAIPAGAKAPTELQIQPLIKGTGAPVAADSTVSVKYRSWNFADGALLEDAWQAQAGPLPKLIQGWQKGLVGQPAGSRVLLVVPPAQAYPDGRPSATPSLAPDQTLVYVIDILDVQAAAS</sequence>
<dbReference type="EC" id="5.2.1.8" evidence="6"/>
<dbReference type="STRING" id="399497.BW733_15010"/>
<keyword evidence="3 5" id="KW-0697">Rotamase</keyword>
<evidence type="ECO:0000256" key="1">
    <source>
        <dbReference type="ARBA" id="ARBA00000971"/>
    </source>
</evidence>
<dbReference type="Gene3D" id="3.10.50.40">
    <property type="match status" value="2"/>
</dbReference>
<dbReference type="PROSITE" id="PS50059">
    <property type="entry name" value="FKBP_PPIASE"/>
    <property type="match status" value="2"/>
</dbReference>
<protein>
    <recommendedName>
        <fullName evidence="6">Peptidyl-prolyl cis-trans isomerase</fullName>
        <ecNumber evidence="6">5.2.1.8</ecNumber>
    </recommendedName>
</protein>
<evidence type="ECO:0000256" key="3">
    <source>
        <dbReference type="ARBA" id="ARBA00023110"/>
    </source>
</evidence>
<dbReference type="Proteomes" id="UP000188235">
    <property type="component" value="Chromosome"/>
</dbReference>
<comment type="catalytic activity">
    <reaction evidence="1 5 6">
        <text>[protein]-peptidylproline (omega=180) = [protein]-peptidylproline (omega=0)</text>
        <dbReference type="Rhea" id="RHEA:16237"/>
        <dbReference type="Rhea" id="RHEA-COMP:10747"/>
        <dbReference type="Rhea" id="RHEA-COMP:10748"/>
        <dbReference type="ChEBI" id="CHEBI:83833"/>
        <dbReference type="ChEBI" id="CHEBI:83834"/>
        <dbReference type="EC" id="5.2.1.8"/>
    </reaction>
</comment>
<dbReference type="AlphaFoldDB" id="A0A1Q2D2Q2"/>
<dbReference type="InterPro" id="IPR046357">
    <property type="entry name" value="PPIase_dom_sf"/>
</dbReference>
<evidence type="ECO:0000259" key="7">
    <source>
        <dbReference type="PROSITE" id="PS50059"/>
    </source>
</evidence>
<feature type="domain" description="PPIase FKBP-type" evidence="7">
    <location>
        <begin position="202"/>
        <end position="288"/>
    </location>
</feature>
<proteinExistence type="inferred from homology"/>
<dbReference type="PANTHER" id="PTHR43811:SF19">
    <property type="entry name" value="39 KDA FK506-BINDING NUCLEAR PROTEIN"/>
    <property type="match status" value="1"/>
</dbReference>
<dbReference type="KEGG" id="tfa:BW733_15010"/>
<dbReference type="EMBL" id="CP019607">
    <property type="protein sequence ID" value="AQP52658.1"/>
    <property type="molecule type" value="Genomic_DNA"/>
</dbReference>
<dbReference type="SUPFAM" id="SSF54534">
    <property type="entry name" value="FKBP-like"/>
    <property type="match status" value="2"/>
</dbReference>
<keyword evidence="9" id="KW-1185">Reference proteome</keyword>
<dbReference type="PANTHER" id="PTHR43811">
    <property type="entry name" value="FKBP-TYPE PEPTIDYL-PROLYL CIS-TRANS ISOMERASE FKPA"/>
    <property type="match status" value="1"/>
</dbReference>
<dbReference type="InterPro" id="IPR001179">
    <property type="entry name" value="PPIase_FKBP_dom"/>
</dbReference>
<evidence type="ECO:0000313" key="8">
    <source>
        <dbReference type="EMBL" id="AQP52658.1"/>
    </source>
</evidence>
<dbReference type="Pfam" id="PF00254">
    <property type="entry name" value="FKBP_C"/>
    <property type="match status" value="2"/>
</dbReference>
<evidence type="ECO:0000256" key="4">
    <source>
        <dbReference type="ARBA" id="ARBA00023235"/>
    </source>
</evidence>
<organism evidence="8 9">
    <name type="scientific">Tessaracoccus flavescens</name>
    <dbReference type="NCBI Taxonomy" id="399497"/>
    <lineage>
        <taxon>Bacteria</taxon>
        <taxon>Bacillati</taxon>
        <taxon>Actinomycetota</taxon>
        <taxon>Actinomycetes</taxon>
        <taxon>Propionibacteriales</taxon>
        <taxon>Propionibacteriaceae</taxon>
        <taxon>Tessaracoccus</taxon>
    </lineage>
</organism>
<feature type="domain" description="PPIase FKBP-type" evidence="7">
    <location>
        <begin position="60"/>
        <end position="147"/>
    </location>
</feature>
<evidence type="ECO:0000313" key="9">
    <source>
        <dbReference type="Proteomes" id="UP000188235"/>
    </source>
</evidence>